<evidence type="ECO:0008006" key="2">
    <source>
        <dbReference type="Google" id="ProtNLM"/>
    </source>
</evidence>
<sequence>IPPFSLPAQQNIWLWTGGEWKEALCDAAGKLKISDEDPFTIAQAVPSDLRHLPYGFYAAVPAYKPYAVDSEGRLDINLHGLYSEGARVYNDADISINDNAPTELTFNRERYDTDTIHSTTVNPSRLTCMTAGKYLIVGQALFVANAAGRRAFVIRLNGTTDIAAYRAGLDSTNNVDVTITTVYDLATTDYVEFRVYQNSGVALAIVAAPNESPEFMMQRIGQ</sequence>
<proteinExistence type="predicted"/>
<dbReference type="EMBL" id="BARV01017767">
    <property type="protein sequence ID" value="GAI27094.1"/>
    <property type="molecule type" value="Genomic_DNA"/>
</dbReference>
<feature type="non-terminal residue" evidence="1">
    <location>
        <position position="1"/>
    </location>
</feature>
<protein>
    <recommendedName>
        <fullName evidence="2">C1q domain-containing protein</fullName>
    </recommendedName>
</protein>
<comment type="caution">
    <text evidence="1">The sequence shown here is derived from an EMBL/GenBank/DDBJ whole genome shotgun (WGS) entry which is preliminary data.</text>
</comment>
<name>X1P843_9ZZZZ</name>
<dbReference type="InterPro" id="IPR008983">
    <property type="entry name" value="Tumour_necrosis_fac-like_dom"/>
</dbReference>
<reference evidence="1" key="1">
    <citation type="journal article" date="2014" name="Front. Microbiol.">
        <title>High frequency of phylogenetically diverse reductive dehalogenase-homologous genes in deep subseafloor sedimentary metagenomes.</title>
        <authorList>
            <person name="Kawai M."/>
            <person name="Futagami T."/>
            <person name="Toyoda A."/>
            <person name="Takaki Y."/>
            <person name="Nishi S."/>
            <person name="Hori S."/>
            <person name="Arai W."/>
            <person name="Tsubouchi T."/>
            <person name="Morono Y."/>
            <person name="Uchiyama I."/>
            <person name="Ito T."/>
            <person name="Fujiyama A."/>
            <person name="Inagaki F."/>
            <person name="Takami H."/>
        </authorList>
    </citation>
    <scope>NUCLEOTIDE SEQUENCE</scope>
    <source>
        <strain evidence="1">Expedition CK06-06</strain>
    </source>
</reference>
<accession>X1P843</accession>
<gene>
    <name evidence="1" type="ORF">S06H3_30201</name>
</gene>
<dbReference type="AlphaFoldDB" id="X1P843"/>
<evidence type="ECO:0000313" key="1">
    <source>
        <dbReference type="EMBL" id="GAI27094.1"/>
    </source>
</evidence>
<dbReference type="Gene3D" id="2.60.120.40">
    <property type="match status" value="1"/>
</dbReference>
<organism evidence="1">
    <name type="scientific">marine sediment metagenome</name>
    <dbReference type="NCBI Taxonomy" id="412755"/>
    <lineage>
        <taxon>unclassified sequences</taxon>
        <taxon>metagenomes</taxon>
        <taxon>ecological metagenomes</taxon>
    </lineage>
</organism>